<organism evidence="3">
    <name type="scientific">Calcidiscus leptoporus</name>
    <dbReference type="NCBI Taxonomy" id="127549"/>
    <lineage>
        <taxon>Eukaryota</taxon>
        <taxon>Haptista</taxon>
        <taxon>Haptophyta</taxon>
        <taxon>Prymnesiophyceae</taxon>
        <taxon>Coccolithales</taxon>
        <taxon>Calcidiscaceae</taxon>
        <taxon>Calcidiscus</taxon>
    </lineage>
</organism>
<feature type="transmembrane region" description="Helical" evidence="2">
    <location>
        <begin position="189"/>
        <end position="211"/>
    </location>
</feature>
<sequence>MPEGERAENGEDVYMRDDEQADSGRPLDFFDSSTAESTTQVSIHMDTLQGQMASKSSIGGAGAQESVIGSAGVDGAFGSLLQQNIATSMVGTMLRGAKEQAAARGLTSASAQLDALRPYFDVETREVKQRLLWSFDPRRGRGSSLLQQHDMYCPLMLAFSLSALLISGMKAAHSADPDLAQLRPGATLVGTALGASFSFWLGSSALLYALMSALQARIRWVQLCGVTGYSLAGVCTPLLGKLLLAAFSSTAFWLLLLSFGLASASAAGRSLASLADDRHYAVVIGVVCGLLNISCTLYLEWMYF</sequence>
<keyword evidence="2" id="KW-1133">Transmembrane helix</keyword>
<feature type="region of interest" description="Disordered" evidence="1">
    <location>
        <begin position="1"/>
        <end position="38"/>
    </location>
</feature>
<feature type="transmembrane region" description="Helical" evidence="2">
    <location>
        <begin position="250"/>
        <end position="268"/>
    </location>
</feature>
<gene>
    <name evidence="3" type="ORF">CLEP1334_LOCUS27876</name>
</gene>
<proteinExistence type="predicted"/>
<evidence type="ECO:0000256" key="2">
    <source>
        <dbReference type="SAM" id="Phobius"/>
    </source>
</evidence>
<keyword evidence="2" id="KW-0812">Transmembrane</keyword>
<evidence type="ECO:0000256" key="1">
    <source>
        <dbReference type="SAM" id="MobiDB-lite"/>
    </source>
</evidence>
<dbReference type="AlphaFoldDB" id="A0A7S0JJG1"/>
<feature type="transmembrane region" description="Helical" evidence="2">
    <location>
        <begin position="151"/>
        <end position="169"/>
    </location>
</feature>
<dbReference type="EMBL" id="HBER01055828">
    <property type="protein sequence ID" value="CAD8552585.1"/>
    <property type="molecule type" value="Transcribed_RNA"/>
</dbReference>
<feature type="compositionally biased region" description="Basic and acidic residues" evidence="1">
    <location>
        <begin position="1"/>
        <end position="18"/>
    </location>
</feature>
<reference evidence="3" key="1">
    <citation type="submission" date="2021-01" db="EMBL/GenBank/DDBJ databases">
        <authorList>
            <person name="Corre E."/>
            <person name="Pelletier E."/>
            <person name="Niang G."/>
            <person name="Scheremetjew M."/>
            <person name="Finn R."/>
            <person name="Kale V."/>
            <person name="Holt S."/>
            <person name="Cochrane G."/>
            <person name="Meng A."/>
            <person name="Brown T."/>
            <person name="Cohen L."/>
        </authorList>
    </citation>
    <scope>NUCLEOTIDE SEQUENCE</scope>
    <source>
        <strain evidence="3">RCC1130</strain>
    </source>
</reference>
<feature type="transmembrane region" description="Helical" evidence="2">
    <location>
        <begin position="280"/>
        <end position="299"/>
    </location>
</feature>
<protein>
    <recommendedName>
        <fullName evidence="4">YIP1 family member 3</fullName>
    </recommendedName>
</protein>
<keyword evidence="2" id="KW-0472">Membrane</keyword>
<feature type="transmembrane region" description="Helical" evidence="2">
    <location>
        <begin position="223"/>
        <end position="244"/>
    </location>
</feature>
<accession>A0A7S0JJG1</accession>
<name>A0A7S0JJG1_9EUKA</name>
<evidence type="ECO:0008006" key="4">
    <source>
        <dbReference type="Google" id="ProtNLM"/>
    </source>
</evidence>
<evidence type="ECO:0000313" key="3">
    <source>
        <dbReference type="EMBL" id="CAD8552585.1"/>
    </source>
</evidence>